<dbReference type="EMBL" id="RAZT01000003">
    <property type="protein sequence ID" value="RKN34840.1"/>
    <property type="molecule type" value="Genomic_DNA"/>
</dbReference>
<name>A0A3A9YC58_9ACTN</name>
<dbReference type="GO" id="GO:0046872">
    <property type="term" value="F:metal ion binding"/>
    <property type="evidence" value="ECO:0007669"/>
    <property type="project" value="InterPro"/>
</dbReference>
<dbReference type="Gene3D" id="1.20.120.450">
    <property type="entry name" value="dinb family like domain"/>
    <property type="match status" value="1"/>
</dbReference>
<dbReference type="AlphaFoldDB" id="A0A3A9YC58"/>
<feature type="domain" description="Mycothiol-dependent maleylpyruvate isomerase metal-binding" evidence="1">
    <location>
        <begin position="10"/>
        <end position="160"/>
    </location>
</feature>
<sequence>MAAIRTAYLTAARSAVRLLGDPAVAERWDQPSALAEFGVAGLAGHLASQVFQVEAVLAEPVPAGDPIGLLDHYARGSWIGASVDDDVNVGIRRVGEGIAQEGPQALAARTAEAVQRLTEALTREPAGRVVHLARGPWSLTLDDFLTTRLMEIAVHSDDLAVSVGVATSELPVDVFEPVLSLLARLAVRRHGQPAVLRALARAERAPERINAI</sequence>
<dbReference type="Proteomes" id="UP000271548">
    <property type="component" value="Unassembled WGS sequence"/>
</dbReference>
<evidence type="ECO:0000259" key="1">
    <source>
        <dbReference type="Pfam" id="PF11716"/>
    </source>
</evidence>
<dbReference type="Pfam" id="PF11716">
    <property type="entry name" value="MDMPI_N"/>
    <property type="match status" value="1"/>
</dbReference>
<dbReference type="SUPFAM" id="SSF109854">
    <property type="entry name" value="DinB/YfiT-like putative metalloenzymes"/>
    <property type="match status" value="1"/>
</dbReference>
<keyword evidence="4" id="KW-1185">Reference proteome</keyword>
<evidence type="ECO:0000313" key="5">
    <source>
        <dbReference type="Proteomes" id="UP000275865"/>
    </source>
</evidence>
<organism evidence="3 5">
    <name type="scientific">Micromonospora musae</name>
    <dbReference type="NCBI Taxonomy" id="1894970"/>
    <lineage>
        <taxon>Bacteria</taxon>
        <taxon>Bacillati</taxon>
        <taxon>Actinomycetota</taxon>
        <taxon>Actinomycetes</taxon>
        <taxon>Micromonosporales</taxon>
        <taxon>Micromonosporaceae</taxon>
        <taxon>Micromonospora</taxon>
    </lineage>
</organism>
<accession>A0A3A9YC58</accession>
<dbReference type="InterPro" id="IPR024344">
    <property type="entry name" value="MDMPI_metal-binding"/>
</dbReference>
<reference evidence="4 5" key="1">
    <citation type="submission" date="2018-09" db="EMBL/GenBank/DDBJ databases">
        <title>Micromonospora sp. nov. MS1-9, isolated from a root of Musa sp.</title>
        <authorList>
            <person name="Kuncharoen N."/>
            <person name="Kudo T."/>
            <person name="Ohkuma M."/>
            <person name="Yuki M."/>
            <person name="Tanasupawat S."/>
        </authorList>
    </citation>
    <scope>NUCLEOTIDE SEQUENCE [LARGE SCALE GENOMIC DNA]</scope>
    <source>
        <strain evidence="3 5">MS1-9</strain>
        <strain evidence="2 4">NGC1-4</strain>
    </source>
</reference>
<dbReference type="EMBL" id="RAZS01000005">
    <property type="protein sequence ID" value="RKN19026.1"/>
    <property type="molecule type" value="Genomic_DNA"/>
</dbReference>
<gene>
    <name evidence="3" type="ORF">D7044_08565</name>
    <name evidence="2" type="ORF">D7147_16660</name>
</gene>
<evidence type="ECO:0000313" key="4">
    <source>
        <dbReference type="Proteomes" id="UP000271548"/>
    </source>
</evidence>
<comment type="caution">
    <text evidence="3">The sequence shown here is derived from an EMBL/GenBank/DDBJ whole genome shotgun (WGS) entry which is preliminary data.</text>
</comment>
<protein>
    <recommendedName>
        <fullName evidence="1">Mycothiol-dependent maleylpyruvate isomerase metal-binding domain-containing protein</fullName>
    </recommendedName>
</protein>
<dbReference type="RefSeq" id="WP_120678594.1">
    <property type="nucleotide sequence ID" value="NZ_RAZS01000005.1"/>
</dbReference>
<evidence type="ECO:0000313" key="2">
    <source>
        <dbReference type="EMBL" id="RKN19026.1"/>
    </source>
</evidence>
<dbReference type="OrthoDB" id="3213216at2"/>
<dbReference type="InterPro" id="IPR034660">
    <property type="entry name" value="DinB/YfiT-like"/>
</dbReference>
<proteinExistence type="predicted"/>
<evidence type="ECO:0000313" key="3">
    <source>
        <dbReference type="EMBL" id="RKN34840.1"/>
    </source>
</evidence>
<dbReference type="Proteomes" id="UP000275865">
    <property type="component" value="Unassembled WGS sequence"/>
</dbReference>